<dbReference type="AlphaFoldDB" id="U6M7G1"/>
<evidence type="ECO:0000256" key="1">
    <source>
        <dbReference type="SAM" id="MobiDB-lite"/>
    </source>
</evidence>
<dbReference type="OrthoDB" id="10523151at2759"/>
<reference evidence="2" key="1">
    <citation type="submission" date="2013-10" db="EMBL/GenBank/DDBJ databases">
        <title>Genomic analysis of the causative agents of coccidiosis in chickens.</title>
        <authorList>
            <person name="Reid A.J."/>
            <person name="Blake D."/>
            <person name="Billington K."/>
            <person name="Browne H."/>
            <person name="Dunn M."/>
            <person name="Hung S."/>
            <person name="Kawahara F."/>
            <person name="Miranda-Saavedra D."/>
            <person name="Mourier T."/>
            <person name="Nagra H."/>
            <person name="Otto T.D."/>
            <person name="Rawlings N."/>
            <person name="Sanchez A."/>
            <person name="Sanders M."/>
            <person name="Subramaniam C."/>
            <person name="Tay Y."/>
            <person name="Dear P."/>
            <person name="Doerig C."/>
            <person name="Gruber A."/>
            <person name="Parkinson J."/>
            <person name="Shirley M."/>
            <person name="Wan K.L."/>
            <person name="Berriman M."/>
            <person name="Tomley F."/>
            <person name="Pain A."/>
        </authorList>
    </citation>
    <scope>NUCLEOTIDE SEQUENCE [LARGE SCALE GENOMIC DNA]</scope>
    <source>
        <strain evidence="2">Weybridge</strain>
    </source>
</reference>
<proteinExistence type="predicted"/>
<gene>
    <name evidence="2" type="ORF">EMWEY_00015620</name>
</gene>
<dbReference type="GeneID" id="25335548"/>
<feature type="compositionally biased region" description="Basic and acidic residues" evidence="1">
    <location>
        <begin position="16"/>
        <end position="42"/>
    </location>
</feature>
<dbReference type="RefSeq" id="XP_013335060.1">
    <property type="nucleotide sequence ID" value="XM_013479606.1"/>
</dbReference>
<evidence type="ECO:0000313" key="3">
    <source>
        <dbReference type="Proteomes" id="UP000030763"/>
    </source>
</evidence>
<dbReference type="EMBL" id="HG719637">
    <property type="protein sequence ID" value="CDJ58414.1"/>
    <property type="molecule type" value="Genomic_DNA"/>
</dbReference>
<dbReference type="VEuPathDB" id="ToxoDB:EMWEY_00015620"/>
<sequence length="86" mass="9715">MEEVSDSEEAPQKTGVHPDVESTRDEVKETQQAEHELLERGTEGAGAPANPFGEGVKRLWWREAGEAAEFDRLVSSIAQRMEWYLQ</sequence>
<reference evidence="2" key="2">
    <citation type="submission" date="2013-10" db="EMBL/GenBank/DDBJ databases">
        <authorList>
            <person name="Aslett M."/>
        </authorList>
    </citation>
    <scope>NUCLEOTIDE SEQUENCE [LARGE SCALE GENOMIC DNA]</scope>
    <source>
        <strain evidence="2">Weybridge</strain>
    </source>
</reference>
<protein>
    <submittedName>
        <fullName evidence="2">Uncharacterized protein</fullName>
    </submittedName>
</protein>
<organism evidence="2 3">
    <name type="scientific">Eimeria maxima</name>
    <name type="common">Coccidian parasite</name>
    <dbReference type="NCBI Taxonomy" id="5804"/>
    <lineage>
        <taxon>Eukaryota</taxon>
        <taxon>Sar</taxon>
        <taxon>Alveolata</taxon>
        <taxon>Apicomplexa</taxon>
        <taxon>Conoidasida</taxon>
        <taxon>Coccidia</taxon>
        <taxon>Eucoccidiorida</taxon>
        <taxon>Eimeriorina</taxon>
        <taxon>Eimeriidae</taxon>
        <taxon>Eimeria</taxon>
    </lineage>
</organism>
<keyword evidence="3" id="KW-1185">Reference proteome</keyword>
<accession>U6M7G1</accession>
<feature type="region of interest" description="Disordered" evidence="1">
    <location>
        <begin position="1"/>
        <end position="51"/>
    </location>
</feature>
<dbReference type="Proteomes" id="UP000030763">
    <property type="component" value="Unassembled WGS sequence"/>
</dbReference>
<name>U6M7G1_EIMMA</name>
<evidence type="ECO:0000313" key="2">
    <source>
        <dbReference type="EMBL" id="CDJ58414.1"/>
    </source>
</evidence>